<dbReference type="Proteomes" id="UP000184301">
    <property type="component" value="Unassembled WGS sequence"/>
</dbReference>
<dbReference type="EMBL" id="FQZY01000103">
    <property type="protein sequence ID" value="SHK89105.1"/>
    <property type="molecule type" value="Genomic_DNA"/>
</dbReference>
<dbReference type="GO" id="GO:0032259">
    <property type="term" value="P:methylation"/>
    <property type="evidence" value="ECO:0007669"/>
    <property type="project" value="UniProtKB-KW"/>
</dbReference>
<dbReference type="STRING" id="1121950.SAMN02745243_03944"/>
<dbReference type="OrthoDB" id="9804312at2"/>
<dbReference type="Pfam" id="PF13649">
    <property type="entry name" value="Methyltransf_25"/>
    <property type="match status" value="1"/>
</dbReference>
<keyword evidence="1 4" id="KW-0489">Methyltransferase</keyword>
<dbReference type="Gene3D" id="3.40.50.150">
    <property type="entry name" value="Vaccinia Virus protein VP39"/>
    <property type="match status" value="1"/>
</dbReference>
<sequence length="194" mass="22161">MNTTIDFYNKKAKSYSDNTLGVNFRNIQEQFCGLLPGQKYILDFGCGSGRDSKYFLSQGYVVDAIDGSVELCKIASANTGIEVRQMMFQELDEADKYDGIWACASILHLPKGTLVDVLKRMLRALKSDGIIYTSFKYGEFEGERDGRYFTCFTEDSFAEFLKRFPELRVKEQWLSGDVRENRGGEQWLNLILGK</sequence>
<evidence type="ECO:0000313" key="5">
    <source>
        <dbReference type="Proteomes" id="UP000184301"/>
    </source>
</evidence>
<reference evidence="4 5" key="1">
    <citation type="submission" date="2016-11" db="EMBL/GenBank/DDBJ databases">
        <authorList>
            <person name="Jaros S."/>
            <person name="Januszkiewicz K."/>
            <person name="Wedrychowicz H."/>
        </authorList>
    </citation>
    <scope>NUCLEOTIDE SEQUENCE [LARGE SCALE GENOMIC DNA]</scope>
    <source>
        <strain evidence="4 5">DSM 15480</strain>
    </source>
</reference>
<name>A0A1M6W6J7_9FIRM</name>
<protein>
    <submittedName>
        <fullName evidence="4">Methyltransferase domain-containing protein</fullName>
    </submittedName>
</protein>
<accession>A0A1M6W6J7</accession>
<feature type="domain" description="Methyltransferase" evidence="3">
    <location>
        <begin position="41"/>
        <end position="129"/>
    </location>
</feature>
<dbReference type="SUPFAM" id="SSF53335">
    <property type="entry name" value="S-adenosyl-L-methionine-dependent methyltransferases"/>
    <property type="match status" value="1"/>
</dbReference>
<organism evidence="4 5">
    <name type="scientific">Hespellia stercorisuis DSM 15480</name>
    <dbReference type="NCBI Taxonomy" id="1121950"/>
    <lineage>
        <taxon>Bacteria</taxon>
        <taxon>Bacillati</taxon>
        <taxon>Bacillota</taxon>
        <taxon>Clostridia</taxon>
        <taxon>Lachnospirales</taxon>
        <taxon>Lachnospiraceae</taxon>
        <taxon>Hespellia</taxon>
    </lineage>
</organism>
<dbReference type="InterPro" id="IPR041698">
    <property type="entry name" value="Methyltransf_25"/>
</dbReference>
<gene>
    <name evidence="4" type="ORF">SAMN02745243_03944</name>
</gene>
<dbReference type="PANTHER" id="PTHR43861:SF1">
    <property type="entry name" value="TRANS-ACONITATE 2-METHYLTRANSFERASE"/>
    <property type="match status" value="1"/>
</dbReference>
<dbReference type="CDD" id="cd02440">
    <property type="entry name" value="AdoMet_MTases"/>
    <property type="match status" value="1"/>
</dbReference>
<dbReference type="AlphaFoldDB" id="A0A1M6W6J7"/>
<proteinExistence type="predicted"/>
<dbReference type="InterPro" id="IPR029063">
    <property type="entry name" value="SAM-dependent_MTases_sf"/>
</dbReference>
<keyword evidence="2 4" id="KW-0808">Transferase</keyword>
<evidence type="ECO:0000256" key="2">
    <source>
        <dbReference type="ARBA" id="ARBA00022679"/>
    </source>
</evidence>
<keyword evidence="5" id="KW-1185">Reference proteome</keyword>
<dbReference type="GO" id="GO:0008168">
    <property type="term" value="F:methyltransferase activity"/>
    <property type="evidence" value="ECO:0007669"/>
    <property type="project" value="UniProtKB-KW"/>
</dbReference>
<evidence type="ECO:0000259" key="3">
    <source>
        <dbReference type="Pfam" id="PF13649"/>
    </source>
</evidence>
<dbReference type="PANTHER" id="PTHR43861">
    <property type="entry name" value="TRANS-ACONITATE 2-METHYLTRANSFERASE-RELATED"/>
    <property type="match status" value="1"/>
</dbReference>
<dbReference type="RefSeq" id="WP_073113193.1">
    <property type="nucleotide sequence ID" value="NZ_FQZY01000103.1"/>
</dbReference>
<evidence type="ECO:0000313" key="4">
    <source>
        <dbReference type="EMBL" id="SHK89105.1"/>
    </source>
</evidence>
<evidence type="ECO:0000256" key="1">
    <source>
        <dbReference type="ARBA" id="ARBA00022603"/>
    </source>
</evidence>